<protein>
    <recommendedName>
        <fullName evidence="3">HlyD family type I secretion periplasmic adaptor subunit</fullName>
    </recommendedName>
</protein>
<dbReference type="AlphaFoldDB" id="A0A9X2PF97"/>
<dbReference type="EMBL" id="JANTHZ010000013">
    <property type="protein sequence ID" value="MCS0497637.1"/>
    <property type="molecule type" value="Genomic_DNA"/>
</dbReference>
<reference evidence="1" key="1">
    <citation type="submission" date="2022-08" db="EMBL/GenBank/DDBJ databases">
        <authorList>
            <person name="Li F."/>
        </authorList>
    </citation>
    <scope>NUCLEOTIDE SEQUENCE</scope>
    <source>
        <strain evidence="1">MQZ15Z-1</strain>
    </source>
</reference>
<keyword evidence="2" id="KW-1185">Reference proteome</keyword>
<dbReference type="RefSeq" id="WP_258734782.1">
    <property type="nucleotide sequence ID" value="NZ_JANTHZ010000013.1"/>
</dbReference>
<evidence type="ECO:0000313" key="2">
    <source>
        <dbReference type="Proteomes" id="UP001151088"/>
    </source>
</evidence>
<dbReference type="Proteomes" id="UP001151088">
    <property type="component" value="Unassembled WGS sequence"/>
</dbReference>
<sequence>MLIVPVRVAPLPGEAANPGDIGLVPGMLVEAFIRTEEHAVLRYLDKRLTEQVMRTFREK</sequence>
<evidence type="ECO:0008006" key="3">
    <source>
        <dbReference type="Google" id="ProtNLM"/>
    </source>
</evidence>
<name>A0A9X2PF97_9HYPH</name>
<evidence type="ECO:0000313" key="1">
    <source>
        <dbReference type="EMBL" id="MCS0497637.1"/>
    </source>
</evidence>
<dbReference type="PRINTS" id="PR01490">
    <property type="entry name" value="RTXTOXIND"/>
</dbReference>
<comment type="caution">
    <text evidence="1">The sequence shown here is derived from an EMBL/GenBank/DDBJ whole genome shotgun (WGS) entry which is preliminary data.</text>
</comment>
<accession>A0A9X2PF97</accession>
<gene>
    <name evidence="1" type="ORF">NVS89_21325</name>
</gene>
<proteinExistence type="predicted"/>
<organism evidence="1 2">
    <name type="scientific">Ancylobacter mangrovi</name>
    <dbReference type="NCBI Taxonomy" id="2972472"/>
    <lineage>
        <taxon>Bacteria</taxon>
        <taxon>Pseudomonadati</taxon>
        <taxon>Pseudomonadota</taxon>
        <taxon>Alphaproteobacteria</taxon>
        <taxon>Hyphomicrobiales</taxon>
        <taxon>Xanthobacteraceae</taxon>
        <taxon>Ancylobacter</taxon>
    </lineage>
</organism>